<reference evidence="1" key="1">
    <citation type="submission" date="2021-11" db="EMBL/GenBank/DDBJ databases">
        <authorList>
            <person name="Herlambang A."/>
            <person name="Guo Y."/>
            <person name="Takashima Y."/>
            <person name="Nishizawa T."/>
        </authorList>
    </citation>
    <scope>NUCLEOTIDE SEQUENCE</scope>
    <source>
        <strain evidence="1">E1425</strain>
    </source>
</reference>
<reference evidence="1" key="2">
    <citation type="journal article" date="2022" name="Microbiol. Resour. Announc.">
        <title>Whole-Genome Sequence of Entomortierella parvispora E1425, a Mucoromycotan Fungus Associated with Burkholderiaceae-Related Endosymbiotic Bacteria.</title>
        <authorList>
            <person name="Herlambang A."/>
            <person name="Guo Y."/>
            <person name="Takashima Y."/>
            <person name="Narisawa K."/>
            <person name="Ohta H."/>
            <person name="Nishizawa T."/>
        </authorList>
    </citation>
    <scope>NUCLEOTIDE SEQUENCE</scope>
    <source>
        <strain evidence="1">E1425</strain>
    </source>
</reference>
<evidence type="ECO:0000313" key="2">
    <source>
        <dbReference type="Proteomes" id="UP000827284"/>
    </source>
</evidence>
<comment type="caution">
    <text evidence="1">The sequence shown here is derived from an EMBL/GenBank/DDBJ whole genome shotgun (WGS) entry which is preliminary data.</text>
</comment>
<protein>
    <submittedName>
        <fullName evidence="1">Uncharacterized protein</fullName>
    </submittedName>
</protein>
<dbReference type="EMBL" id="BQFW01000010">
    <property type="protein sequence ID" value="GJJ75186.1"/>
    <property type="molecule type" value="Genomic_DNA"/>
</dbReference>
<name>A0A9P3HEB7_9FUNG</name>
<dbReference type="AlphaFoldDB" id="A0A9P3HEB7"/>
<dbReference type="Proteomes" id="UP000827284">
    <property type="component" value="Unassembled WGS sequence"/>
</dbReference>
<evidence type="ECO:0000313" key="1">
    <source>
        <dbReference type="EMBL" id="GJJ75186.1"/>
    </source>
</evidence>
<organism evidence="1 2">
    <name type="scientific">Entomortierella parvispora</name>
    <dbReference type="NCBI Taxonomy" id="205924"/>
    <lineage>
        <taxon>Eukaryota</taxon>
        <taxon>Fungi</taxon>
        <taxon>Fungi incertae sedis</taxon>
        <taxon>Mucoromycota</taxon>
        <taxon>Mortierellomycotina</taxon>
        <taxon>Mortierellomycetes</taxon>
        <taxon>Mortierellales</taxon>
        <taxon>Mortierellaceae</taxon>
        <taxon>Entomortierella</taxon>
    </lineage>
</organism>
<accession>A0A9P3HEB7</accession>
<keyword evidence="2" id="KW-1185">Reference proteome</keyword>
<gene>
    <name evidence="1" type="ORF">EMPS_07544</name>
</gene>
<proteinExistence type="predicted"/>
<dbReference type="OrthoDB" id="3176531at2759"/>
<sequence>MWTSTEYVEYMKNATWSLAEVRYQHQQYYKKTVFGYDDLILLWMGNVPWPDQRLTPDMRTNNCLQYWEDMLNAEIEKINEHYKEQGGMIDRLDSFRKYWPFQKTSPYESHFTAKQPVDAVVQVLVHKMNLCWPVFTPVPNSHHAIVRASVTESTHIQGPQPRQVRFHEG</sequence>